<accession>A0A1H1G6A7</accession>
<evidence type="ECO:0000256" key="14">
    <source>
        <dbReference type="PIRNR" id="PIRNR000447"/>
    </source>
</evidence>
<dbReference type="InterPro" id="IPR000794">
    <property type="entry name" value="Beta-ketoacyl_synthase"/>
</dbReference>
<dbReference type="PANTHER" id="PTHR11712:SF336">
    <property type="entry name" value="3-OXOACYL-[ACYL-CARRIER-PROTEIN] SYNTHASE, MITOCHONDRIAL"/>
    <property type="match status" value="1"/>
</dbReference>
<dbReference type="InterPro" id="IPR014031">
    <property type="entry name" value="Ketoacyl_synth_C"/>
</dbReference>
<evidence type="ECO:0000256" key="12">
    <source>
        <dbReference type="ARBA" id="ARBA00047318"/>
    </source>
</evidence>
<feature type="active site" description="For beta-ketoacyl synthase activity" evidence="15">
    <location>
        <position position="162"/>
    </location>
</feature>
<dbReference type="GO" id="GO:0005829">
    <property type="term" value="C:cytosol"/>
    <property type="evidence" value="ECO:0007669"/>
    <property type="project" value="TreeGrafter"/>
</dbReference>
<name>A0A1H1G6A7_9MICC</name>
<dbReference type="OrthoDB" id="9808669at2"/>
<dbReference type="GO" id="GO:0006633">
    <property type="term" value="P:fatty acid biosynthetic process"/>
    <property type="evidence" value="ECO:0007669"/>
    <property type="project" value="UniProtKB-UniRule"/>
</dbReference>
<keyword evidence="9 14" id="KW-0275">Fatty acid biosynthesis</keyword>
<comment type="function">
    <text evidence="11 14">Involved in the type II fatty acid elongation cycle. Catalyzes the elongation of a wide range of acyl-ACP by the addition of two carbons from malonyl-ACP to an acyl acceptor. Can efficiently catalyze the conversion of palmitoleoyl-ACP (cis-hexadec-9-enoyl-ACP) to cis-vaccenoyl-ACP (cis-octadec-11-enoyl-ACP), an essential step in the thermal regulation of fatty acid composition.</text>
</comment>
<dbReference type="InterPro" id="IPR016039">
    <property type="entry name" value="Thiolase-like"/>
</dbReference>
<dbReference type="AlphaFoldDB" id="A0A1H1G6A7"/>
<dbReference type="NCBIfam" id="TIGR03150">
    <property type="entry name" value="fabF"/>
    <property type="match status" value="1"/>
</dbReference>
<dbReference type="InterPro" id="IPR020841">
    <property type="entry name" value="PKS_Beta-ketoAc_synthase_dom"/>
</dbReference>
<evidence type="ECO:0000256" key="16">
    <source>
        <dbReference type="RuleBase" id="RU003694"/>
    </source>
</evidence>
<evidence type="ECO:0000256" key="1">
    <source>
        <dbReference type="ARBA" id="ARBA00005194"/>
    </source>
</evidence>
<keyword evidence="10 14" id="KW-0012">Acyltransferase</keyword>
<comment type="similarity">
    <text evidence="2 14 16">Belongs to the thiolase-like superfamily. Beta-ketoacyl-ACP synthases family.</text>
</comment>
<dbReference type="SMART" id="SM00825">
    <property type="entry name" value="PKS_KS"/>
    <property type="match status" value="1"/>
</dbReference>
<evidence type="ECO:0000256" key="8">
    <source>
        <dbReference type="ARBA" id="ARBA00023098"/>
    </source>
</evidence>
<keyword evidence="8" id="KW-0443">Lipid metabolism</keyword>
<comment type="catalytic activity">
    <reaction evidence="12 14">
        <text>(9Z)-hexadecenoyl-[ACP] + malonyl-[ACP] + H(+) = 3-oxo-(11Z)-octadecenoyl-[ACP] + holo-[ACP] + CO2</text>
        <dbReference type="Rhea" id="RHEA:55040"/>
        <dbReference type="Rhea" id="RHEA-COMP:9623"/>
        <dbReference type="Rhea" id="RHEA-COMP:9685"/>
        <dbReference type="Rhea" id="RHEA-COMP:10800"/>
        <dbReference type="Rhea" id="RHEA-COMP:14074"/>
        <dbReference type="ChEBI" id="CHEBI:15378"/>
        <dbReference type="ChEBI" id="CHEBI:16526"/>
        <dbReference type="ChEBI" id="CHEBI:64479"/>
        <dbReference type="ChEBI" id="CHEBI:78449"/>
        <dbReference type="ChEBI" id="CHEBI:83989"/>
        <dbReference type="ChEBI" id="CHEBI:138538"/>
        <dbReference type="EC" id="2.3.1.179"/>
    </reaction>
</comment>
<dbReference type="PIRSF" id="PIRSF000447">
    <property type="entry name" value="KAS_II"/>
    <property type="match status" value="1"/>
</dbReference>
<evidence type="ECO:0000256" key="5">
    <source>
        <dbReference type="ARBA" id="ARBA00022516"/>
    </source>
</evidence>
<proteinExistence type="inferred from homology"/>
<reference evidence="18 19" key="1">
    <citation type="submission" date="2016-10" db="EMBL/GenBank/DDBJ databases">
        <authorList>
            <person name="de Groot N.N."/>
        </authorList>
    </citation>
    <scope>NUCLEOTIDE SEQUENCE [LARGE SCALE GENOMIC DNA]</scope>
    <source>
        <strain evidence="18 19">DSM 20117</strain>
    </source>
</reference>
<comment type="pathway">
    <text evidence="1 14">Lipid metabolism; fatty acid biosynthesis.</text>
</comment>
<protein>
    <recommendedName>
        <fullName evidence="4 14">3-oxoacyl-[acyl-carrier-protein] synthase 2</fullName>
        <ecNumber evidence="3 14">2.3.1.179</ecNumber>
    </recommendedName>
</protein>
<keyword evidence="6 14" id="KW-0808">Transferase</keyword>
<dbReference type="InterPro" id="IPR017568">
    <property type="entry name" value="3-oxoacyl-ACP_synth-2"/>
</dbReference>
<dbReference type="SUPFAM" id="SSF53901">
    <property type="entry name" value="Thiolase-like"/>
    <property type="match status" value="2"/>
</dbReference>
<organism evidence="18 19">
    <name type="scientific">Crystallibacter crystallopoietes</name>
    <dbReference type="NCBI Taxonomy" id="37928"/>
    <lineage>
        <taxon>Bacteria</taxon>
        <taxon>Bacillati</taxon>
        <taxon>Actinomycetota</taxon>
        <taxon>Actinomycetes</taxon>
        <taxon>Micrococcales</taxon>
        <taxon>Micrococcaceae</taxon>
        <taxon>Crystallibacter</taxon>
    </lineage>
</organism>
<evidence type="ECO:0000256" key="2">
    <source>
        <dbReference type="ARBA" id="ARBA00008467"/>
    </source>
</evidence>
<evidence type="ECO:0000256" key="3">
    <source>
        <dbReference type="ARBA" id="ARBA00012356"/>
    </source>
</evidence>
<comment type="catalytic activity">
    <reaction evidence="13 14">
        <text>a fatty acyl-[ACP] + malonyl-[ACP] + H(+) = a 3-oxoacyl-[ACP] + holo-[ACP] + CO2</text>
        <dbReference type="Rhea" id="RHEA:22836"/>
        <dbReference type="Rhea" id="RHEA-COMP:9623"/>
        <dbReference type="Rhea" id="RHEA-COMP:9685"/>
        <dbReference type="Rhea" id="RHEA-COMP:9916"/>
        <dbReference type="Rhea" id="RHEA-COMP:14125"/>
        <dbReference type="ChEBI" id="CHEBI:15378"/>
        <dbReference type="ChEBI" id="CHEBI:16526"/>
        <dbReference type="ChEBI" id="CHEBI:64479"/>
        <dbReference type="ChEBI" id="CHEBI:78449"/>
        <dbReference type="ChEBI" id="CHEBI:78776"/>
        <dbReference type="ChEBI" id="CHEBI:138651"/>
    </reaction>
</comment>
<evidence type="ECO:0000259" key="17">
    <source>
        <dbReference type="PROSITE" id="PS52004"/>
    </source>
</evidence>
<evidence type="ECO:0000256" key="15">
    <source>
        <dbReference type="PIRSR" id="PIRSR000447-1"/>
    </source>
</evidence>
<dbReference type="PANTHER" id="PTHR11712">
    <property type="entry name" value="POLYKETIDE SYNTHASE-RELATED"/>
    <property type="match status" value="1"/>
</dbReference>
<evidence type="ECO:0000256" key="4">
    <source>
        <dbReference type="ARBA" id="ARBA00014657"/>
    </source>
</evidence>
<evidence type="ECO:0000256" key="9">
    <source>
        <dbReference type="ARBA" id="ARBA00023160"/>
    </source>
</evidence>
<evidence type="ECO:0000256" key="10">
    <source>
        <dbReference type="ARBA" id="ARBA00023315"/>
    </source>
</evidence>
<dbReference type="Pfam" id="PF00109">
    <property type="entry name" value="ketoacyl-synt"/>
    <property type="match status" value="1"/>
</dbReference>
<evidence type="ECO:0000256" key="11">
    <source>
        <dbReference type="ARBA" id="ARBA00024006"/>
    </source>
</evidence>
<dbReference type="PROSITE" id="PS52004">
    <property type="entry name" value="KS3_2"/>
    <property type="match status" value="1"/>
</dbReference>
<keyword evidence="7" id="KW-0276">Fatty acid metabolism</keyword>
<dbReference type="FunFam" id="3.40.47.10:FF:000018">
    <property type="entry name" value="3-oxoacyl-[acyl-carrier-protein] synthase 2"/>
    <property type="match status" value="1"/>
</dbReference>
<sequence>MARKVVITGLGATTPIGGDVPTMWKNALKGVSGARTLEDDWVARYELPVTFACRASNKPDEVLTRVEAKRMDPSTQFAVVASREAWKDSGIEDIDHDRLAVAFATGIGGVWTLLDAWDTLREKGPRRVLPMTVPMLMPNGPSAAVSMDLGARAGAHTPVSACASGTEAIAMGVDLIRAGKADVVMTGGAEAAIHAMPIAAFSAMQALSKRNDDPEHASRPYDLDRDGFVMGEGAGALVLEAEEHALARGARIYAELAGSGVTADAYHITAPDPEGLGATRALKAAMFDARAQAVDVVHVNAHATSTPVGDKPEYTALKAALGNQVDNVSVSATKSQTGHLLGASGAVESVMTALAVYERKAPLTINLDNQDPEIPLDVVTSARDLPSGDIVALNNSFGFGGHNAVVVFRNA</sequence>
<gene>
    <name evidence="18" type="ORF">SAMN04489742_3875</name>
</gene>
<feature type="domain" description="Ketosynthase family 3 (KS3)" evidence="17">
    <location>
        <begin position="2"/>
        <end position="410"/>
    </location>
</feature>
<keyword evidence="5 14" id="KW-0444">Lipid biosynthesis</keyword>
<dbReference type="Gene3D" id="3.40.47.10">
    <property type="match status" value="2"/>
</dbReference>
<dbReference type="Pfam" id="PF02801">
    <property type="entry name" value="Ketoacyl-synt_C"/>
    <property type="match status" value="1"/>
</dbReference>
<dbReference type="CDD" id="cd00834">
    <property type="entry name" value="KAS_I_II"/>
    <property type="match status" value="1"/>
</dbReference>
<evidence type="ECO:0000313" key="19">
    <source>
        <dbReference type="Proteomes" id="UP000181917"/>
    </source>
</evidence>
<evidence type="ECO:0000256" key="6">
    <source>
        <dbReference type="ARBA" id="ARBA00022679"/>
    </source>
</evidence>
<evidence type="ECO:0000313" key="18">
    <source>
        <dbReference type="EMBL" id="SDR08764.1"/>
    </source>
</evidence>
<dbReference type="GO" id="GO:0004315">
    <property type="term" value="F:3-oxoacyl-[acyl-carrier-protein] synthase activity"/>
    <property type="evidence" value="ECO:0007669"/>
    <property type="project" value="UniProtKB-UniRule"/>
</dbReference>
<dbReference type="RefSeq" id="WP_074702063.1">
    <property type="nucleotide sequence ID" value="NZ_CP018863.1"/>
</dbReference>
<dbReference type="NCBIfam" id="NF005589">
    <property type="entry name" value="PRK07314.1"/>
    <property type="match status" value="1"/>
</dbReference>
<dbReference type="UniPathway" id="UPA00094"/>
<evidence type="ECO:0000256" key="13">
    <source>
        <dbReference type="ARBA" id="ARBA00047659"/>
    </source>
</evidence>
<dbReference type="STRING" id="37928.SAMN04489742_3875"/>
<evidence type="ECO:0000256" key="7">
    <source>
        <dbReference type="ARBA" id="ARBA00022832"/>
    </source>
</evidence>
<keyword evidence="19" id="KW-1185">Reference proteome</keyword>
<dbReference type="EMBL" id="FNKH01000002">
    <property type="protein sequence ID" value="SDR08764.1"/>
    <property type="molecule type" value="Genomic_DNA"/>
</dbReference>
<dbReference type="EC" id="2.3.1.179" evidence="3 14"/>
<dbReference type="InterPro" id="IPR014030">
    <property type="entry name" value="Ketoacyl_synth_N"/>
</dbReference>
<dbReference type="Proteomes" id="UP000181917">
    <property type="component" value="Unassembled WGS sequence"/>
</dbReference>
<dbReference type="KEGG" id="acry:AC20117_20000"/>